<evidence type="ECO:0000256" key="2">
    <source>
        <dbReference type="ARBA" id="ARBA00005179"/>
    </source>
</evidence>
<comment type="pathway">
    <text evidence="2">Secondary metabolite biosynthesis.</text>
</comment>
<dbReference type="AlphaFoldDB" id="A0AAW0E6Q1"/>
<dbReference type="GO" id="GO:0016020">
    <property type="term" value="C:membrane"/>
    <property type="evidence" value="ECO:0007669"/>
    <property type="project" value="UniProtKB-SubCell"/>
</dbReference>
<feature type="domain" description="Wax synthase" evidence="9">
    <location>
        <begin position="213"/>
        <end position="287"/>
    </location>
</feature>
<feature type="transmembrane region" description="Helical" evidence="8">
    <location>
        <begin position="326"/>
        <end position="344"/>
    </location>
</feature>
<evidence type="ECO:0000256" key="6">
    <source>
        <dbReference type="ARBA" id="ARBA00022989"/>
    </source>
</evidence>
<sequence>MASGLFLVQCIFVQDALLVLFIATQPGSLTIRFAGLVAIISLALEASKGTTGVPTQDYFFGFWMASQTLVAVQMMLLRKPLDQLRHERDPIAIREMSFWRRMYWSLCLDHSWRAIGWTHQVNNVPTRPTVGRVRFIRTSALRVLVTFFLTDMANTFVLYQVRQSTSEETGGYYLKRAVTIWTWVYVTVGLATMQYLTLAILSVSLGVHLPSEWPDNFGKLSDAYTLRNFWGKVWHQNLRRLFTPVSAWILQVFRISKGTNASSYVQLYTAFILSGLVHSTGDAFVAWRFAGTSLPYFLSQALAITMEDMILALARRVGCKPSPWTYFVGYCWVFVWGAYSFSTYRDLSVKAGWDWLAEWSFSPSTKAWKHCQQYLKQA</sequence>
<evidence type="ECO:0000256" key="5">
    <source>
        <dbReference type="ARBA" id="ARBA00022692"/>
    </source>
</evidence>
<feature type="transmembrane region" description="Helical" evidence="8">
    <location>
        <begin position="180"/>
        <end position="201"/>
    </location>
</feature>
<proteinExistence type="inferred from homology"/>
<evidence type="ECO:0000256" key="8">
    <source>
        <dbReference type="SAM" id="Phobius"/>
    </source>
</evidence>
<comment type="subcellular location">
    <subcellularLocation>
        <location evidence="1">Membrane</location>
        <topology evidence="1">Multi-pass membrane protein</topology>
    </subcellularLocation>
</comment>
<keyword evidence="7 8" id="KW-0472">Membrane</keyword>
<gene>
    <name evidence="10" type="ORF">VNI00_001197</name>
</gene>
<reference evidence="10 11" key="1">
    <citation type="submission" date="2024-01" db="EMBL/GenBank/DDBJ databases">
        <title>A draft genome for a cacao thread blight-causing isolate of Paramarasmius palmivorus.</title>
        <authorList>
            <person name="Baruah I.K."/>
            <person name="Bukari Y."/>
            <person name="Amoako-Attah I."/>
            <person name="Meinhardt L.W."/>
            <person name="Bailey B.A."/>
            <person name="Cohen S.P."/>
        </authorList>
    </citation>
    <scope>NUCLEOTIDE SEQUENCE [LARGE SCALE GENOMIC DNA]</scope>
    <source>
        <strain evidence="10 11">GH-12</strain>
    </source>
</reference>
<dbReference type="InterPro" id="IPR032805">
    <property type="entry name" value="Wax_synthase_dom"/>
</dbReference>
<evidence type="ECO:0000256" key="4">
    <source>
        <dbReference type="ARBA" id="ARBA00022679"/>
    </source>
</evidence>
<dbReference type="InterPro" id="IPR044851">
    <property type="entry name" value="Wax_synthase"/>
</dbReference>
<keyword evidence="5 8" id="KW-0812">Transmembrane</keyword>
<dbReference type="EMBL" id="JAYKXP010000003">
    <property type="protein sequence ID" value="KAK7060432.1"/>
    <property type="molecule type" value="Genomic_DNA"/>
</dbReference>
<dbReference type="PANTHER" id="PTHR31595:SF57">
    <property type="entry name" value="OS04G0481900 PROTEIN"/>
    <property type="match status" value="1"/>
</dbReference>
<dbReference type="GO" id="GO:0008374">
    <property type="term" value="F:O-acyltransferase activity"/>
    <property type="evidence" value="ECO:0007669"/>
    <property type="project" value="InterPro"/>
</dbReference>
<dbReference type="GO" id="GO:0006629">
    <property type="term" value="P:lipid metabolic process"/>
    <property type="evidence" value="ECO:0007669"/>
    <property type="project" value="InterPro"/>
</dbReference>
<name>A0AAW0E6Q1_9AGAR</name>
<evidence type="ECO:0000256" key="1">
    <source>
        <dbReference type="ARBA" id="ARBA00004141"/>
    </source>
</evidence>
<feature type="transmembrane region" description="Helical" evidence="8">
    <location>
        <begin position="267"/>
        <end position="290"/>
    </location>
</feature>
<feature type="transmembrane region" description="Helical" evidence="8">
    <location>
        <begin position="140"/>
        <end position="160"/>
    </location>
</feature>
<dbReference type="Pfam" id="PF13813">
    <property type="entry name" value="MBOAT_2"/>
    <property type="match status" value="1"/>
</dbReference>
<comment type="similarity">
    <text evidence="3">Belongs to the wax synthase family.</text>
</comment>
<evidence type="ECO:0000256" key="7">
    <source>
        <dbReference type="ARBA" id="ARBA00023136"/>
    </source>
</evidence>
<evidence type="ECO:0000259" key="9">
    <source>
        <dbReference type="Pfam" id="PF13813"/>
    </source>
</evidence>
<evidence type="ECO:0000313" key="11">
    <source>
        <dbReference type="Proteomes" id="UP001383192"/>
    </source>
</evidence>
<organism evidence="10 11">
    <name type="scientific">Paramarasmius palmivorus</name>
    <dbReference type="NCBI Taxonomy" id="297713"/>
    <lineage>
        <taxon>Eukaryota</taxon>
        <taxon>Fungi</taxon>
        <taxon>Dikarya</taxon>
        <taxon>Basidiomycota</taxon>
        <taxon>Agaricomycotina</taxon>
        <taxon>Agaricomycetes</taxon>
        <taxon>Agaricomycetidae</taxon>
        <taxon>Agaricales</taxon>
        <taxon>Marasmiineae</taxon>
        <taxon>Marasmiaceae</taxon>
        <taxon>Paramarasmius</taxon>
    </lineage>
</organism>
<evidence type="ECO:0000256" key="3">
    <source>
        <dbReference type="ARBA" id="ARBA00007282"/>
    </source>
</evidence>
<feature type="transmembrane region" description="Helical" evidence="8">
    <location>
        <begin position="6"/>
        <end position="22"/>
    </location>
</feature>
<comment type="caution">
    <text evidence="10">The sequence shown here is derived from an EMBL/GenBank/DDBJ whole genome shotgun (WGS) entry which is preliminary data.</text>
</comment>
<evidence type="ECO:0000313" key="10">
    <source>
        <dbReference type="EMBL" id="KAK7060432.1"/>
    </source>
</evidence>
<keyword evidence="6 8" id="KW-1133">Transmembrane helix</keyword>
<keyword evidence="4" id="KW-0808">Transferase</keyword>
<accession>A0AAW0E6Q1</accession>
<dbReference type="PANTHER" id="PTHR31595">
    <property type="entry name" value="LONG-CHAIN-ALCOHOL O-FATTY-ACYLTRANSFERASE 3-RELATED"/>
    <property type="match status" value="1"/>
</dbReference>
<dbReference type="Proteomes" id="UP001383192">
    <property type="component" value="Unassembled WGS sequence"/>
</dbReference>
<protein>
    <recommendedName>
        <fullName evidence="9">Wax synthase domain-containing protein</fullName>
    </recommendedName>
</protein>
<keyword evidence="11" id="KW-1185">Reference proteome</keyword>